<gene>
    <name evidence="1" type="ORF">M9Y10_037612</name>
</gene>
<organism evidence="1 2">
    <name type="scientific">Tritrichomonas musculus</name>
    <dbReference type="NCBI Taxonomy" id="1915356"/>
    <lineage>
        <taxon>Eukaryota</taxon>
        <taxon>Metamonada</taxon>
        <taxon>Parabasalia</taxon>
        <taxon>Tritrichomonadida</taxon>
        <taxon>Tritrichomonadidae</taxon>
        <taxon>Tritrichomonas</taxon>
    </lineage>
</organism>
<dbReference type="Pfam" id="PF13306">
    <property type="entry name" value="LRR_5"/>
    <property type="match status" value="1"/>
</dbReference>
<comment type="caution">
    <text evidence="1">The sequence shown here is derived from an EMBL/GenBank/DDBJ whole genome shotgun (WGS) entry which is preliminary data.</text>
</comment>
<accession>A0ABR2GTZ3</accession>
<evidence type="ECO:0000313" key="2">
    <source>
        <dbReference type="Proteomes" id="UP001470230"/>
    </source>
</evidence>
<dbReference type="Gene3D" id="3.80.10.10">
    <property type="entry name" value="Ribonuclease Inhibitor"/>
    <property type="match status" value="1"/>
</dbReference>
<name>A0ABR2GTZ3_9EUKA</name>
<keyword evidence="2" id="KW-1185">Reference proteome</keyword>
<dbReference type="SUPFAM" id="SSF52058">
    <property type="entry name" value="L domain-like"/>
    <property type="match status" value="1"/>
</dbReference>
<dbReference type="InterPro" id="IPR032675">
    <property type="entry name" value="LRR_dom_sf"/>
</dbReference>
<dbReference type="Proteomes" id="UP001470230">
    <property type="component" value="Unassembled WGS sequence"/>
</dbReference>
<proteinExistence type="predicted"/>
<evidence type="ECO:0000313" key="1">
    <source>
        <dbReference type="EMBL" id="KAK8836675.1"/>
    </source>
</evidence>
<sequence>MNLRKVEFENNSKIKMIEKDAFRDSSLECFSVPRHVTMIGNGAFSFCNSLKRIDFTSNSELNIIDHSAFYYSSVESFFIPSKVSKIGQYVFISGKN</sequence>
<protein>
    <submittedName>
        <fullName evidence="1">Uncharacterized protein</fullName>
    </submittedName>
</protein>
<dbReference type="InterPro" id="IPR026906">
    <property type="entry name" value="LRR_5"/>
</dbReference>
<dbReference type="EMBL" id="JAPFFF010000064">
    <property type="protein sequence ID" value="KAK8836675.1"/>
    <property type="molecule type" value="Genomic_DNA"/>
</dbReference>
<reference evidence="1 2" key="1">
    <citation type="submission" date="2024-04" db="EMBL/GenBank/DDBJ databases">
        <title>Tritrichomonas musculus Genome.</title>
        <authorList>
            <person name="Alves-Ferreira E."/>
            <person name="Grigg M."/>
            <person name="Lorenzi H."/>
            <person name="Galac M."/>
        </authorList>
    </citation>
    <scope>NUCLEOTIDE SEQUENCE [LARGE SCALE GENOMIC DNA]</scope>
    <source>
        <strain evidence="1 2">EAF2021</strain>
    </source>
</reference>